<dbReference type="CDD" id="cd12164">
    <property type="entry name" value="GDH_like_2"/>
    <property type="match status" value="1"/>
</dbReference>
<dbReference type="SUPFAM" id="SSF52283">
    <property type="entry name" value="Formate/glycerate dehydrogenase catalytic domain-like"/>
    <property type="match status" value="1"/>
</dbReference>
<dbReference type="InterPro" id="IPR036291">
    <property type="entry name" value="NAD(P)-bd_dom_sf"/>
</dbReference>
<sequence>MAIVIIRQDGKSEEWRESLHKAAPGINIYVHGNEFPKEEVIMALVWKHPVGSLKNYPRLQLVNSMGAGVDFILDDPDLPPQVAVCRVVDPLLAEDMSEFVLSLVLGHIKNLNTYHGDHRRRWWQPLPYRRIKETKVGIMGLGALGATVAHDLKDLGFAVSGWSRTKKDLPGITTYEGPGGFQEFLGGVSVLVCLLPLTPETQGILNTELFYALPQGTYLINVARGGHLQEEDLLQAIDNGQISGASLDVFEREPLPVNHAFWDNENILITPHVASVTDVDSVASLLLENYRRLKAGQALRFEVSLSRGY</sequence>
<evidence type="ECO:0000256" key="1">
    <source>
        <dbReference type="ARBA" id="ARBA00023002"/>
    </source>
</evidence>
<keyword evidence="5" id="KW-1185">Reference proteome</keyword>
<proteinExistence type="predicted"/>
<dbReference type="InterPro" id="IPR029752">
    <property type="entry name" value="D-isomer_DH_CS1"/>
</dbReference>
<dbReference type="Pfam" id="PF02826">
    <property type="entry name" value="2-Hacid_dh_C"/>
    <property type="match status" value="1"/>
</dbReference>
<dbReference type="GO" id="GO:0016491">
    <property type="term" value="F:oxidoreductase activity"/>
    <property type="evidence" value="ECO:0007669"/>
    <property type="project" value="UniProtKB-KW"/>
</dbReference>
<dbReference type="Gene3D" id="3.40.50.720">
    <property type="entry name" value="NAD(P)-binding Rossmann-like Domain"/>
    <property type="match status" value="2"/>
</dbReference>
<dbReference type="PROSITE" id="PS00065">
    <property type="entry name" value="D_2_HYDROXYACID_DH_1"/>
    <property type="match status" value="1"/>
</dbReference>
<evidence type="ECO:0000259" key="3">
    <source>
        <dbReference type="Pfam" id="PF02826"/>
    </source>
</evidence>
<accession>A0A4R6TLM3</accession>
<dbReference type="PANTHER" id="PTHR43333:SF1">
    <property type="entry name" value="D-ISOMER SPECIFIC 2-HYDROXYACID DEHYDROGENASE NAD-BINDING DOMAIN-CONTAINING PROTEIN"/>
    <property type="match status" value="1"/>
</dbReference>
<dbReference type="InterPro" id="IPR006140">
    <property type="entry name" value="D-isomer_DH_NAD-bd"/>
</dbReference>
<dbReference type="OrthoDB" id="9805416at2"/>
<evidence type="ECO:0000313" key="4">
    <source>
        <dbReference type="EMBL" id="TDQ31412.1"/>
    </source>
</evidence>
<dbReference type="AlphaFoldDB" id="A0A4R6TLM3"/>
<keyword evidence="2" id="KW-0520">NAD</keyword>
<keyword evidence="4" id="KW-0670">Pyruvate</keyword>
<feature type="domain" description="D-isomer specific 2-hydroxyacid dehydrogenase NAD-binding" evidence="3">
    <location>
        <begin position="101"/>
        <end position="274"/>
    </location>
</feature>
<gene>
    <name evidence="4" type="ORF">CLV82_2120</name>
</gene>
<dbReference type="SUPFAM" id="SSF51735">
    <property type="entry name" value="NAD(P)-binding Rossmann-fold domains"/>
    <property type="match status" value="1"/>
</dbReference>
<protein>
    <submittedName>
        <fullName evidence="4">Glyoxylate/hydroxypyruvate reductase A</fullName>
    </submittedName>
</protein>
<name>A0A4R6TLM3_9FLAO</name>
<keyword evidence="1" id="KW-0560">Oxidoreductase</keyword>
<reference evidence="4 5" key="1">
    <citation type="submission" date="2019-03" db="EMBL/GenBank/DDBJ databases">
        <title>Genomic Encyclopedia of Archaeal and Bacterial Type Strains, Phase II (KMG-II): from individual species to whole genera.</title>
        <authorList>
            <person name="Goeker M."/>
        </authorList>
    </citation>
    <scope>NUCLEOTIDE SEQUENCE [LARGE SCALE GENOMIC DNA]</scope>
    <source>
        <strain evidence="4 5">DSM 18435</strain>
    </source>
</reference>
<dbReference type="Proteomes" id="UP000295468">
    <property type="component" value="Unassembled WGS sequence"/>
</dbReference>
<dbReference type="GO" id="GO:0051287">
    <property type="term" value="F:NAD binding"/>
    <property type="evidence" value="ECO:0007669"/>
    <property type="project" value="InterPro"/>
</dbReference>
<organism evidence="4 5">
    <name type="scientific">Zeaxanthinibacter enoshimensis</name>
    <dbReference type="NCBI Taxonomy" id="392009"/>
    <lineage>
        <taxon>Bacteria</taxon>
        <taxon>Pseudomonadati</taxon>
        <taxon>Bacteroidota</taxon>
        <taxon>Flavobacteriia</taxon>
        <taxon>Flavobacteriales</taxon>
        <taxon>Flavobacteriaceae</taxon>
        <taxon>Zeaxanthinibacter</taxon>
    </lineage>
</organism>
<dbReference type="EMBL" id="SNYI01000002">
    <property type="protein sequence ID" value="TDQ31412.1"/>
    <property type="molecule type" value="Genomic_DNA"/>
</dbReference>
<evidence type="ECO:0000313" key="5">
    <source>
        <dbReference type="Proteomes" id="UP000295468"/>
    </source>
</evidence>
<comment type="caution">
    <text evidence="4">The sequence shown here is derived from an EMBL/GenBank/DDBJ whole genome shotgun (WGS) entry which is preliminary data.</text>
</comment>
<dbReference type="RefSeq" id="WP_133644238.1">
    <property type="nucleotide sequence ID" value="NZ_SNYI01000002.1"/>
</dbReference>
<dbReference type="PANTHER" id="PTHR43333">
    <property type="entry name" value="2-HACID_DH_C DOMAIN-CONTAINING PROTEIN"/>
    <property type="match status" value="1"/>
</dbReference>
<evidence type="ECO:0000256" key="2">
    <source>
        <dbReference type="ARBA" id="ARBA00023027"/>
    </source>
</evidence>